<feature type="compositionally biased region" description="Basic residues" evidence="1">
    <location>
        <begin position="430"/>
        <end position="442"/>
    </location>
</feature>
<accession>U9U0T7</accession>
<sequence>MVRKGNEEKRKEQIISQKNEQIRKISQKIEKTSLELKKAKTGNNKNDAQPKKGKIGKRSGKIKKWKAIIEIPVLPEIPSDDPNFNDARDIFFYDIPKYWSEEEIRTNLMKIGKVVRIQTRGQFKYKTVKVKLVLNKNFEKTFKEGHFGICISKHFIRWYDAKIDLKGRQERDRWQAVRDLTNKEMDEIKTGSIYDFTKQLQQTSRSTFIKIIKITKNWKVIGYFKNQKEMEEVVHTRRYKLEPEKKKVEPVKITETALLNDPPSPIRSKRLIPRANVNFSRQEPKKTKSPEEEKVVEMIKKWRLNEEAEHQLLLDQFDKGQQSSKALNKDNVAPEEVVEIIKDYRSEKIVYERFKDSTKRKDICGKMDKIKDIFIKTSNDKKEVGDKRPILELPSPSTVKTAWLIDMSENEEDGKEQPLEITMMTTPNPIKKKNKRKGKKKK</sequence>
<dbReference type="AlphaFoldDB" id="U9U0T7"/>
<organism evidence="2">
    <name type="scientific">Rhizophagus irregularis (strain DAOM 181602 / DAOM 197198 / MUCL 43194)</name>
    <name type="common">Arbuscular mycorrhizal fungus</name>
    <name type="synonym">Glomus intraradices</name>
    <dbReference type="NCBI Taxonomy" id="747089"/>
    <lineage>
        <taxon>Eukaryota</taxon>
        <taxon>Fungi</taxon>
        <taxon>Fungi incertae sedis</taxon>
        <taxon>Mucoromycota</taxon>
        <taxon>Glomeromycotina</taxon>
        <taxon>Glomeromycetes</taxon>
        <taxon>Glomerales</taxon>
        <taxon>Glomeraceae</taxon>
        <taxon>Rhizophagus</taxon>
    </lineage>
</organism>
<dbReference type="HOGENOM" id="CLU_028426_0_0_1"/>
<evidence type="ECO:0000256" key="1">
    <source>
        <dbReference type="SAM" id="MobiDB-lite"/>
    </source>
</evidence>
<name>U9U0T7_RHIID</name>
<feature type="region of interest" description="Disordered" evidence="1">
    <location>
        <begin position="409"/>
        <end position="442"/>
    </location>
</feature>
<proteinExistence type="predicted"/>
<protein>
    <submittedName>
        <fullName evidence="2">Uncharacterized protein</fullName>
    </submittedName>
</protein>
<gene>
    <name evidence="2" type="ORF">GLOINDRAFT_25438</name>
</gene>
<evidence type="ECO:0000313" key="2">
    <source>
        <dbReference type="EMBL" id="ESA13984.1"/>
    </source>
</evidence>
<dbReference type="EMBL" id="KI283360">
    <property type="protein sequence ID" value="ESA13984.1"/>
    <property type="molecule type" value="Genomic_DNA"/>
</dbReference>
<feature type="region of interest" description="Disordered" evidence="1">
    <location>
        <begin position="34"/>
        <end position="56"/>
    </location>
</feature>
<reference evidence="2" key="1">
    <citation type="submission" date="2013-07" db="EMBL/GenBank/DDBJ databases">
        <title>The genome of an arbuscular mycorrhizal fungus provides insights into the evolution of the oldest plant symbiosis.</title>
        <authorList>
            <consortium name="DOE Joint Genome Institute"/>
            <person name="Tisserant E."/>
            <person name="Malbreil M."/>
            <person name="Kuo A."/>
            <person name="Kohler A."/>
            <person name="Symeonidi A."/>
            <person name="Balestrini R."/>
            <person name="Charron P."/>
            <person name="Duensing N."/>
            <person name="Frei-dit-Frey N."/>
            <person name="Gianinazzi-Pearson V."/>
            <person name="Gilbert B."/>
            <person name="Handa Y."/>
            <person name="Hijri M."/>
            <person name="Kaul R."/>
            <person name="Kawaguchi M."/>
            <person name="Krajinski F."/>
            <person name="Lammers P."/>
            <person name="Lapierre D."/>
            <person name="Masclaux F.G."/>
            <person name="Murat C."/>
            <person name="Morin E."/>
            <person name="Ndikumana S."/>
            <person name="Pagni M."/>
            <person name="Petitpierre D."/>
            <person name="Requena N."/>
            <person name="Rosikiewicz P."/>
            <person name="Riley R."/>
            <person name="Saito K."/>
            <person name="San Clemente H."/>
            <person name="Shapiro H."/>
            <person name="van Tuinen D."/>
            <person name="Becard G."/>
            <person name="Bonfante P."/>
            <person name="Paszkowski U."/>
            <person name="Shachar-Hill Y."/>
            <person name="Young J.P."/>
            <person name="Sanders I.R."/>
            <person name="Henrissat B."/>
            <person name="Rensing S.A."/>
            <person name="Grigoriev I.V."/>
            <person name="Corradi N."/>
            <person name="Roux C."/>
            <person name="Martin F."/>
        </authorList>
    </citation>
    <scope>NUCLEOTIDE SEQUENCE</scope>
    <source>
        <strain evidence="2">DAOM 197198</strain>
    </source>
</reference>